<protein>
    <submittedName>
        <fullName evidence="1">Uncharacterized protein</fullName>
    </submittedName>
</protein>
<dbReference type="Proteomes" id="UP000005536">
    <property type="component" value="Unassembled WGS sequence"/>
</dbReference>
<evidence type="ECO:0000313" key="1">
    <source>
        <dbReference type="EMBL" id="EFE50461.1"/>
    </source>
</evidence>
<accession>D4DNI5</accession>
<dbReference type="EMBL" id="ADBF01000016">
    <property type="protein sequence ID" value="EFE50461.1"/>
    <property type="molecule type" value="Genomic_DNA"/>
</dbReference>
<sequence length="124" mass="13691">MRPSEHKVSDGLFVYCRLLLNEGLPCRHSRSRGSACGSLQVFPKTRGTDFPACAGMTFNGRFGIKNSVNGRCISRPYHNRLQAESDFSTAGSLFVLRPSENMLSDGLFVVLPVIGRIRVCVPAW</sequence>
<reference evidence="1 2" key="1">
    <citation type="submission" date="2010-02" db="EMBL/GenBank/DDBJ databases">
        <authorList>
            <person name="Weinstock G."/>
            <person name="Sodergren E."/>
            <person name="Clifton S."/>
            <person name="Fulton L."/>
            <person name="Fulton B."/>
            <person name="Courtney L."/>
            <person name="Fronick C."/>
            <person name="Harrison M."/>
            <person name="Strong C."/>
            <person name="Farmer C."/>
            <person name="Delahaunty K."/>
            <person name="Markovic C."/>
            <person name="Hall O."/>
            <person name="Minx P."/>
            <person name="Tomlinson C."/>
            <person name="Mitreva M."/>
            <person name="Nelson J."/>
            <person name="Hou S."/>
            <person name="Wollam A."/>
            <person name="Pepin K.H."/>
            <person name="Johnson M."/>
            <person name="Bhonagiri V."/>
            <person name="Zhang X."/>
            <person name="Suruliraj S."/>
            <person name="Warren W."/>
            <person name="Chinwalla A."/>
            <person name="Mardis E.R."/>
            <person name="Wilson R.K."/>
        </authorList>
    </citation>
    <scope>NUCLEOTIDE SEQUENCE [LARGE SCALE GENOMIC DNA]</scope>
    <source>
        <strain evidence="1 2">ATCC 29315</strain>
    </source>
</reference>
<comment type="caution">
    <text evidence="1">The sequence shown here is derived from an EMBL/GenBank/DDBJ whole genome shotgun (WGS) entry which is preliminary data.</text>
</comment>
<proteinExistence type="predicted"/>
<organism evidence="1 2">
    <name type="scientific">Neisseria elongata subsp. glycolytica ATCC 29315</name>
    <dbReference type="NCBI Taxonomy" id="546263"/>
    <lineage>
        <taxon>Bacteria</taxon>
        <taxon>Pseudomonadati</taxon>
        <taxon>Pseudomonadota</taxon>
        <taxon>Betaproteobacteria</taxon>
        <taxon>Neisseriales</taxon>
        <taxon>Neisseriaceae</taxon>
        <taxon>Neisseria</taxon>
    </lineage>
</organism>
<evidence type="ECO:0000313" key="2">
    <source>
        <dbReference type="Proteomes" id="UP000005536"/>
    </source>
</evidence>
<dbReference type="AlphaFoldDB" id="D4DNI5"/>
<gene>
    <name evidence="1" type="ORF">NEIELOOT_00617</name>
</gene>
<name>D4DNI5_NEIEG</name>